<name>A0A8J3R1Y9_9ACTN</name>
<evidence type="ECO:0000256" key="2">
    <source>
        <dbReference type="ARBA" id="ARBA00008814"/>
    </source>
</evidence>
<dbReference type="Pfam" id="PF01497">
    <property type="entry name" value="Peripla_BP_2"/>
    <property type="match status" value="1"/>
</dbReference>
<dbReference type="AlphaFoldDB" id="A0A8J3R1Y9"/>
<evidence type="ECO:0000256" key="5">
    <source>
        <dbReference type="SAM" id="SignalP"/>
    </source>
</evidence>
<comment type="similarity">
    <text evidence="2">Belongs to the bacterial solute-binding protein 8 family.</text>
</comment>
<dbReference type="PANTHER" id="PTHR30532">
    <property type="entry name" value="IRON III DICITRATE-BINDING PERIPLASMIC PROTEIN"/>
    <property type="match status" value="1"/>
</dbReference>
<feature type="domain" description="Fe/B12 periplasmic-binding" evidence="6">
    <location>
        <begin position="56"/>
        <end position="325"/>
    </location>
</feature>
<evidence type="ECO:0000256" key="1">
    <source>
        <dbReference type="ARBA" id="ARBA00004196"/>
    </source>
</evidence>
<dbReference type="PROSITE" id="PS51318">
    <property type="entry name" value="TAT"/>
    <property type="match status" value="1"/>
</dbReference>
<comment type="subcellular location">
    <subcellularLocation>
        <location evidence="1">Cell envelope</location>
    </subcellularLocation>
</comment>
<keyword evidence="4 5" id="KW-0732">Signal</keyword>
<feature type="signal peptide" evidence="5">
    <location>
        <begin position="1"/>
        <end position="20"/>
    </location>
</feature>
<accession>A0A8J3R1Y9</accession>
<evidence type="ECO:0000256" key="4">
    <source>
        <dbReference type="ARBA" id="ARBA00022729"/>
    </source>
</evidence>
<organism evidence="7 8">
    <name type="scientific">Rugosimonospora africana</name>
    <dbReference type="NCBI Taxonomy" id="556532"/>
    <lineage>
        <taxon>Bacteria</taxon>
        <taxon>Bacillati</taxon>
        <taxon>Actinomycetota</taxon>
        <taxon>Actinomycetes</taxon>
        <taxon>Micromonosporales</taxon>
        <taxon>Micromonosporaceae</taxon>
        <taxon>Rugosimonospora</taxon>
    </lineage>
</organism>
<dbReference type="PROSITE" id="PS50983">
    <property type="entry name" value="FE_B12_PBP"/>
    <property type="match status" value="1"/>
</dbReference>
<keyword evidence="8" id="KW-1185">Reference proteome</keyword>
<dbReference type="PROSITE" id="PS51257">
    <property type="entry name" value="PROKAR_LIPOPROTEIN"/>
    <property type="match status" value="1"/>
</dbReference>
<dbReference type="InterPro" id="IPR051313">
    <property type="entry name" value="Bact_iron-sidero_bind"/>
</dbReference>
<comment type="caution">
    <text evidence="7">The sequence shown here is derived from an EMBL/GenBank/DDBJ whole genome shotgun (WGS) entry which is preliminary data.</text>
</comment>
<keyword evidence="3" id="KW-0813">Transport</keyword>
<feature type="chain" id="PRO_5038978188" evidence="5">
    <location>
        <begin position="21"/>
        <end position="325"/>
    </location>
</feature>
<dbReference type="PANTHER" id="PTHR30532:SF25">
    <property type="entry name" value="IRON(III) DICITRATE-BINDING PERIPLASMIC PROTEIN"/>
    <property type="match status" value="1"/>
</dbReference>
<dbReference type="SUPFAM" id="SSF53807">
    <property type="entry name" value="Helical backbone' metal receptor"/>
    <property type="match status" value="1"/>
</dbReference>
<evidence type="ECO:0000313" key="8">
    <source>
        <dbReference type="Proteomes" id="UP000642748"/>
    </source>
</evidence>
<reference evidence="7" key="1">
    <citation type="submission" date="2021-01" db="EMBL/GenBank/DDBJ databases">
        <title>Whole genome shotgun sequence of Rugosimonospora africana NBRC 104875.</title>
        <authorList>
            <person name="Komaki H."/>
            <person name="Tamura T."/>
        </authorList>
    </citation>
    <scope>NUCLEOTIDE SEQUENCE</scope>
    <source>
        <strain evidence="7">NBRC 104875</strain>
    </source>
</reference>
<protein>
    <submittedName>
        <fullName evidence="7">Iron ABC transporter substrate-binding protein</fullName>
    </submittedName>
</protein>
<dbReference type="Proteomes" id="UP000642748">
    <property type="component" value="Unassembled WGS sequence"/>
</dbReference>
<dbReference type="InterPro" id="IPR006311">
    <property type="entry name" value="TAT_signal"/>
</dbReference>
<sequence>MTRRGFLGAAAGSAALLGLAACGAAGTGAASGNAGLAARQVDSVNGPIAVPARPARVVTLDDFSMAAMFDLGMDPVGVYSAGEQYVQPQFLAKWRTIAKISGGTIGGAVDLEKVAACKPDLILGIDAQKSPYDQLTALAPTVIMPFAASKVAWRDMTEDTATAVGRTDALQALRSRYASRTAEIKSRYAGVLAVSRWDVLQGGFDQGQYWLYGPASPIGTILADAGVRFASGSAATTAPTGQRALSYERIDALADADAVFYYTTNDGKPANLGPQLFAQQAFTQLSAARQRHLFGSIHFLPGGYSDALGALDALETALETALKSL</sequence>
<proteinExistence type="inferred from homology"/>
<dbReference type="InterPro" id="IPR002491">
    <property type="entry name" value="ABC_transptr_periplasmic_BD"/>
</dbReference>
<evidence type="ECO:0000256" key="3">
    <source>
        <dbReference type="ARBA" id="ARBA00022448"/>
    </source>
</evidence>
<dbReference type="GO" id="GO:1901678">
    <property type="term" value="P:iron coordination entity transport"/>
    <property type="evidence" value="ECO:0007669"/>
    <property type="project" value="UniProtKB-ARBA"/>
</dbReference>
<evidence type="ECO:0000313" key="7">
    <source>
        <dbReference type="EMBL" id="GIH20057.1"/>
    </source>
</evidence>
<dbReference type="GO" id="GO:0030288">
    <property type="term" value="C:outer membrane-bounded periplasmic space"/>
    <property type="evidence" value="ECO:0007669"/>
    <property type="project" value="TreeGrafter"/>
</dbReference>
<dbReference type="EMBL" id="BONZ01000088">
    <property type="protein sequence ID" value="GIH20057.1"/>
    <property type="molecule type" value="Genomic_DNA"/>
</dbReference>
<dbReference type="Gene3D" id="3.40.50.1980">
    <property type="entry name" value="Nitrogenase molybdenum iron protein domain"/>
    <property type="match status" value="2"/>
</dbReference>
<evidence type="ECO:0000259" key="6">
    <source>
        <dbReference type="PROSITE" id="PS50983"/>
    </source>
</evidence>
<gene>
    <name evidence="7" type="ORF">Raf01_82290</name>
</gene>